<organism evidence="2 3">
    <name type="scientific">Carnegiea gigantea</name>
    <dbReference type="NCBI Taxonomy" id="171969"/>
    <lineage>
        <taxon>Eukaryota</taxon>
        <taxon>Viridiplantae</taxon>
        <taxon>Streptophyta</taxon>
        <taxon>Embryophyta</taxon>
        <taxon>Tracheophyta</taxon>
        <taxon>Spermatophyta</taxon>
        <taxon>Magnoliopsida</taxon>
        <taxon>eudicotyledons</taxon>
        <taxon>Gunneridae</taxon>
        <taxon>Pentapetalae</taxon>
        <taxon>Caryophyllales</taxon>
        <taxon>Cactineae</taxon>
        <taxon>Cactaceae</taxon>
        <taxon>Cactoideae</taxon>
        <taxon>Echinocereeae</taxon>
        <taxon>Carnegiea</taxon>
    </lineage>
</organism>
<dbReference type="OrthoDB" id="2402896at2759"/>
<evidence type="ECO:0000313" key="3">
    <source>
        <dbReference type="Proteomes" id="UP001153076"/>
    </source>
</evidence>
<name>A0A9Q1K5H3_9CARY</name>
<protein>
    <submittedName>
        <fullName evidence="2">Uncharacterized protein</fullName>
    </submittedName>
</protein>
<proteinExistence type="predicted"/>
<dbReference type="EMBL" id="JAKOGI010000313">
    <property type="protein sequence ID" value="KAJ8437195.1"/>
    <property type="molecule type" value="Genomic_DNA"/>
</dbReference>
<keyword evidence="3" id="KW-1185">Reference proteome</keyword>
<comment type="caution">
    <text evidence="2">The sequence shown here is derived from an EMBL/GenBank/DDBJ whole genome shotgun (WGS) entry which is preliminary data.</text>
</comment>
<feature type="compositionally biased region" description="Polar residues" evidence="1">
    <location>
        <begin position="110"/>
        <end position="119"/>
    </location>
</feature>
<evidence type="ECO:0000313" key="2">
    <source>
        <dbReference type="EMBL" id="KAJ8437195.1"/>
    </source>
</evidence>
<gene>
    <name evidence="2" type="ORF">Cgig2_007545</name>
</gene>
<reference evidence="2" key="1">
    <citation type="submission" date="2022-04" db="EMBL/GenBank/DDBJ databases">
        <title>Carnegiea gigantea Genome sequencing and assembly v2.</title>
        <authorList>
            <person name="Copetti D."/>
            <person name="Sanderson M.J."/>
            <person name="Burquez A."/>
            <person name="Wojciechowski M.F."/>
        </authorList>
    </citation>
    <scope>NUCLEOTIDE SEQUENCE</scope>
    <source>
        <strain evidence="2">SGP5-SGP5p</strain>
        <tissue evidence="2">Aerial part</tissue>
    </source>
</reference>
<dbReference type="Proteomes" id="UP001153076">
    <property type="component" value="Unassembled WGS sequence"/>
</dbReference>
<dbReference type="AlphaFoldDB" id="A0A9Q1K5H3"/>
<evidence type="ECO:0000256" key="1">
    <source>
        <dbReference type="SAM" id="MobiDB-lite"/>
    </source>
</evidence>
<accession>A0A9Q1K5H3</accession>
<sequence>MKRMGPLEPGANAMTMMEQKELIDGTSYNYKEVDSSICDMSFDVKIYLERAYGLLFCLEYASDEKNKFIIIASQMNMNVRAHCEKYFMELMKLIKFDVGSIHCEEDGQGKNLNSSQNMLNPPRSRQKGVRSKRFKSIVEKKCDQVKRTKTKKSSTNDVACSTAGCYQIVRVSLLVTVPPCNLPSTSLLIQHLRDQGSFPSISFHSIYYFDPSNDRSVFMPMTIPPVFRQLHTDNFLVLIENARVLAVRKEFATDASRCKSYSNLGRLSLKLWNITKALGTQWESSIAGRVVMLHSKILNNLR</sequence>
<feature type="region of interest" description="Disordered" evidence="1">
    <location>
        <begin position="107"/>
        <end position="127"/>
    </location>
</feature>